<evidence type="ECO:0000256" key="3">
    <source>
        <dbReference type="ARBA" id="ARBA00022630"/>
    </source>
</evidence>
<feature type="active site" description="Proton donor/acceptor" evidence="5">
    <location>
        <position position="462"/>
    </location>
</feature>
<dbReference type="Gene3D" id="3.30.465.10">
    <property type="match status" value="1"/>
</dbReference>
<evidence type="ECO:0000256" key="6">
    <source>
        <dbReference type="PIRSR" id="PIRSR625650-2"/>
    </source>
</evidence>
<evidence type="ECO:0000256" key="4">
    <source>
        <dbReference type="ARBA" id="ARBA00022827"/>
    </source>
</evidence>
<dbReference type="InterPro" id="IPR004113">
    <property type="entry name" value="FAD-bd_oxidored_4_C"/>
</dbReference>
<evidence type="ECO:0000313" key="11">
    <source>
        <dbReference type="Proteomes" id="UP000006048"/>
    </source>
</evidence>
<dbReference type="InterPro" id="IPR016166">
    <property type="entry name" value="FAD-bd_PCMH"/>
</dbReference>
<reference evidence="10 11" key="1">
    <citation type="submission" date="2012-06" db="EMBL/GenBank/DDBJ databases">
        <title>The complete chromosome of genome of Turneriella parva DSM 21527.</title>
        <authorList>
            <consortium name="US DOE Joint Genome Institute (JGI-PGF)"/>
            <person name="Lucas S."/>
            <person name="Han J."/>
            <person name="Lapidus A."/>
            <person name="Bruce D."/>
            <person name="Goodwin L."/>
            <person name="Pitluck S."/>
            <person name="Peters L."/>
            <person name="Kyrpides N."/>
            <person name="Mavromatis K."/>
            <person name="Ivanova N."/>
            <person name="Mikhailova N."/>
            <person name="Chertkov O."/>
            <person name="Detter J.C."/>
            <person name="Tapia R."/>
            <person name="Han C."/>
            <person name="Land M."/>
            <person name="Hauser L."/>
            <person name="Markowitz V."/>
            <person name="Cheng J.-F."/>
            <person name="Hugenholtz P."/>
            <person name="Woyke T."/>
            <person name="Wu D."/>
            <person name="Gronow S."/>
            <person name="Wellnitz S."/>
            <person name="Brambilla E."/>
            <person name="Klenk H.-P."/>
            <person name="Eisen J.A."/>
        </authorList>
    </citation>
    <scope>NUCLEOTIDE SEQUENCE [LARGE SCALE GENOMIC DNA]</scope>
    <source>
        <strain evidence="11">ATCC BAA-1111 / DSM 21527 / NCTC 11395 / H</strain>
    </source>
</reference>
<dbReference type="AlphaFoldDB" id="I4B5X3"/>
<dbReference type="PANTHER" id="PTHR46568">
    <property type="entry name" value="ALKYLDIHYDROXYACETONEPHOSPHATE SYNTHASE, PEROXISOMAL"/>
    <property type="match status" value="1"/>
</dbReference>
<accession>I4B5X3</accession>
<dbReference type="EMBL" id="CP002959">
    <property type="protein sequence ID" value="AFM12680.1"/>
    <property type="molecule type" value="Genomic_DNA"/>
</dbReference>
<gene>
    <name evidence="10" type="ordered locus">Turpa_2034</name>
</gene>
<dbReference type="InterPro" id="IPR016167">
    <property type="entry name" value="FAD-bd_PCMH_sub1"/>
</dbReference>
<evidence type="ECO:0000313" key="10">
    <source>
        <dbReference type="EMBL" id="AFM12680.1"/>
    </source>
</evidence>
<dbReference type="SUPFAM" id="SSF56176">
    <property type="entry name" value="FAD-binding/transporter-associated domain-like"/>
    <property type="match status" value="1"/>
</dbReference>
<feature type="binding site" evidence="7">
    <location>
        <begin position="136"/>
        <end position="142"/>
    </location>
    <ligand>
        <name>FAD</name>
        <dbReference type="ChEBI" id="CHEBI:57692"/>
    </ligand>
</feature>
<dbReference type="InterPro" id="IPR025650">
    <property type="entry name" value="Alkyl-DHAP_Synthase"/>
</dbReference>
<evidence type="ECO:0000256" key="5">
    <source>
        <dbReference type="PIRSR" id="PIRSR625650-1"/>
    </source>
</evidence>
<evidence type="ECO:0000256" key="8">
    <source>
        <dbReference type="PIRSR" id="PIRSR625650-4"/>
    </source>
</evidence>
<comment type="cofactor">
    <cofactor evidence="1 7">
        <name>FAD</name>
        <dbReference type="ChEBI" id="CHEBI:57692"/>
    </cofactor>
</comment>
<evidence type="ECO:0000256" key="1">
    <source>
        <dbReference type="ARBA" id="ARBA00001974"/>
    </source>
</evidence>
<keyword evidence="3" id="KW-0285">Flavoprotein</keyword>
<dbReference type="STRING" id="869212.Turpa_2034"/>
<dbReference type="InterPro" id="IPR036318">
    <property type="entry name" value="FAD-bd_PCMH-like_sf"/>
</dbReference>
<dbReference type="KEGG" id="tpx:Turpa_2034"/>
<evidence type="ECO:0000256" key="7">
    <source>
        <dbReference type="PIRSR" id="PIRSR625650-3"/>
    </source>
</evidence>
<dbReference type="HOGENOM" id="CLU_017779_2_0_12"/>
<dbReference type="PROSITE" id="PS51387">
    <property type="entry name" value="FAD_PCMH"/>
    <property type="match status" value="1"/>
</dbReference>
<dbReference type="GO" id="GO:0008609">
    <property type="term" value="F:alkylglycerone-phosphate synthase activity"/>
    <property type="evidence" value="ECO:0007669"/>
    <property type="project" value="InterPro"/>
</dbReference>
<name>I4B5X3_TURPD</name>
<feature type="binding site" evidence="6">
    <location>
        <position position="406"/>
    </location>
    <ligand>
        <name>substrate</name>
    </ligand>
</feature>
<feature type="site" description="Important for enzyme activity" evidence="8">
    <location>
        <position position="319"/>
    </location>
</feature>
<dbReference type="PANTHER" id="PTHR46568:SF1">
    <property type="entry name" value="ALKYLDIHYDROXYACETONEPHOSPHATE SYNTHASE, PEROXISOMAL"/>
    <property type="match status" value="1"/>
</dbReference>
<dbReference type="InterPro" id="IPR016169">
    <property type="entry name" value="FAD-bd_PCMH_sub2"/>
</dbReference>
<organism evidence="10 11">
    <name type="scientific">Turneriella parva (strain ATCC BAA-1111 / DSM 21527 / NCTC 11395 / H)</name>
    <name type="common">Leptospira parva</name>
    <dbReference type="NCBI Taxonomy" id="869212"/>
    <lineage>
        <taxon>Bacteria</taxon>
        <taxon>Pseudomonadati</taxon>
        <taxon>Spirochaetota</taxon>
        <taxon>Spirochaetia</taxon>
        <taxon>Leptospirales</taxon>
        <taxon>Leptospiraceae</taxon>
        <taxon>Turneriella</taxon>
    </lineage>
</organism>
<feature type="domain" description="FAD-binding PCMH-type" evidence="9">
    <location>
        <begin position="104"/>
        <end position="282"/>
    </location>
</feature>
<dbReference type="Pfam" id="PF01565">
    <property type="entry name" value="FAD_binding_4"/>
    <property type="match status" value="1"/>
</dbReference>
<dbReference type="Gene3D" id="3.30.43.10">
    <property type="entry name" value="Uridine Diphospho-n-acetylenolpyruvylglucosamine Reductase, domain 2"/>
    <property type="match status" value="1"/>
</dbReference>
<dbReference type="Gene3D" id="3.30.300.330">
    <property type="match status" value="1"/>
</dbReference>
<protein>
    <submittedName>
        <fullName evidence="10">FAD linked oxidase domain protein</fullName>
    </submittedName>
</protein>
<dbReference type="InterPro" id="IPR006094">
    <property type="entry name" value="Oxid_FAD_bind_N"/>
</dbReference>
<dbReference type="InterPro" id="IPR016164">
    <property type="entry name" value="FAD-linked_Oxase-like_C"/>
</dbReference>
<keyword evidence="11" id="KW-1185">Reference proteome</keyword>
<dbReference type="GO" id="GO:0008610">
    <property type="term" value="P:lipid biosynthetic process"/>
    <property type="evidence" value="ECO:0007669"/>
    <property type="project" value="InterPro"/>
</dbReference>
<dbReference type="Gene3D" id="1.10.45.10">
    <property type="entry name" value="Vanillyl-alcohol Oxidase, Chain A, domain 4"/>
    <property type="match status" value="1"/>
</dbReference>
<dbReference type="FunFam" id="1.10.45.10:FF:000001">
    <property type="entry name" value="D-lactate dehydrogenase mitochondrial"/>
    <property type="match status" value="1"/>
</dbReference>
<comment type="similarity">
    <text evidence="2">Belongs to the FAD-binding oxidoreductase/transferase type 4 family.</text>
</comment>
<dbReference type="GO" id="GO:0071949">
    <property type="term" value="F:FAD binding"/>
    <property type="evidence" value="ECO:0007669"/>
    <property type="project" value="InterPro"/>
</dbReference>
<keyword evidence="4 7" id="KW-0274">FAD</keyword>
<feature type="binding site" evidence="7">
    <location>
        <begin position="266"/>
        <end position="272"/>
    </location>
    <ligand>
        <name>FAD</name>
        <dbReference type="ChEBI" id="CHEBI:57692"/>
    </ligand>
</feature>
<dbReference type="InterPro" id="IPR016171">
    <property type="entry name" value="Vanillyl_alc_oxidase_C-sub2"/>
</dbReference>
<dbReference type="Proteomes" id="UP000006048">
    <property type="component" value="Chromosome"/>
</dbReference>
<evidence type="ECO:0000259" key="9">
    <source>
        <dbReference type="PROSITE" id="PS51387"/>
    </source>
</evidence>
<sequence length="544" mass="60809">MRKIWKNVYNWGDTEKKIDSTIEHHINHFKHLLGIQGEARDLPLNSNAQEEVKLAKKSRLTRQVLRDLMRFVGSDNVQVDDFSRARHSFGKYYGDILRMRMGKFANVPDAVVMPRTEEDIIKVINYCNLKRIAVVPWGGGTSVTRALEAEKGGIALDLTRNYKDILSLNAEDSTVTVEAGILGPELEQYLNERGYTCGHFPQSFEFATVGGWLAARGAGQASTGYGRIEDMVVGFRAVTPAGLISCGNYPAASVGADIRHFLMGSEGTLGVITRVTLRVRRYNAANASLKSYMFKSFEEAVTAMREMMQSQVMPPHFFRISDPEETEIGLGMKGKDKGITGAALNMLGFRQGGRSLMYAIFEGDPAQVKLGVKTLGRIVRKHRGLSLGSYATRKWLEQRYSSAYMRDPMMDAGIRIDTLETAVHYSNLTQLWQAVREYIKRDGQTLCLTHISHTYETGANLYFIFVSPMLAKDELAQFEKFHRGIVQVFAANGGTLSHHHGIGRLVAHLLDRQHSPATLQAWRAVKKTLDPKGIMNPGALIFKK</sequence>
<dbReference type="Gene3D" id="3.30.70.3450">
    <property type="match status" value="1"/>
</dbReference>
<dbReference type="RefSeq" id="WP_014803186.1">
    <property type="nucleotide sequence ID" value="NC_018020.1"/>
</dbReference>
<dbReference type="Pfam" id="PF02913">
    <property type="entry name" value="FAD-oxidase_C"/>
    <property type="match status" value="1"/>
</dbReference>
<evidence type="ECO:0000256" key="2">
    <source>
        <dbReference type="ARBA" id="ARBA00008000"/>
    </source>
</evidence>
<dbReference type="OrthoDB" id="9767256at2"/>
<dbReference type="SUPFAM" id="SSF55103">
    <property type="entry name" value="FAD-linked oxidases, C-terminal domain"/>
    <property type="match status" value="1"/>
</dbReference>
<proteinExistence type="inferred from homology"/>